<dbReference type="PANTHER" id="PTHR43390">
    <property type="entry name" value="SIGNAL PEPTIDASE I"/>
    <property type="match status" value="1"/>
</dbReference>
<dbReference type="AlphaFoldDB" id="A0A6N9Z7P9"/>
<evidence type="ECO:0000259" key="9">
    <source>
        <dbReference type="Pfam" id="PF10502"/>
    </source>
</evidence>
<dbReference type="Pfam" id="PF10502">
    <property type="entry name" value="Peptidase_S26"/>
    <property type="match status" value="1"/>
</dbReference>
<keyword evidence="7" id="KW-0645">Protease</keyword>
<dbReference type="CDD" id="cd06530">
    <property type="entry name" value="S26_SPase_I"/>
    <property type="match status" value="1"/>
</dbReference>
<evidence type="ECO:0000256" key="7">
    <source>
        <dbReference type="RuleBase" id="RU362042"/>
    </source>
</evidence>
<evidence type="ECO:0000256" key="8">
    <source>
        <dbReference type="SAM" id="MobiDB-lite"/>
    </source>
</evidence>
<evidence type="ECO:0000256" key="5">
    <source>
        <dbReference type="ARBA" id="ARBA00022801"/>
    </source>
</evidence>
<reference evidence="10 11" key="1">
    <citation type="submission" date="2019-10" db="EMBL/GenBank/DDBJ databases">
        <title>Bifidobacterium from non-human primates.</title>
        <authorList>
            <person name="Modesto M."/>
        </authorList>
    </citation>
    <scope>NUCLEOTIDE SEQUENCE [LARGE SCALE GENOMIC DNA]</scope>
    <source>
        <strain evidence="10 11">TRE17</strain>
    </source>
</reference>
<evidence type="ECO:0000256" key="6">
    <source>
        <dbReference type="PIRSR" id="PIRSR600223-1"/>
    </source>
</evidence>
<feature type="region of interest" description="Disordered" evidence="8">
    <location>
        <begin position="1"/>
        <end position="35"/>
    </location>
</feature>
<proteinExistence type="inferred from homology"/>
<dbReference type="InterPro" id="IPR036286">
    <property type="entry name" value="LexA/Signal_pep-like_sf"/>
</dbReference>
<dbReference type="PROSITE" id="PS00761">
    <property type="entry name" value="SPASE_I_3"/>
    <property type="match status" value="1"/>
</dbReference>
<evidence type="ECO:0000256" key="1">
    <source>
        <dbReference type="ARBA" id="ARBA00000677"/>
    </source>
</evidence>
<keyword evidence="5 7" id="KW-0378">Hydrolase</keyword>
<dbReference type="GO" id="GO:0009003">
    <property type="term" value="F:signal peptidase activity"/>
    <property type="evidence" value="ECO:0007669"/>
    <property type="project" value="UniProtKB-EC"/>
</dbReference>
<dbReference type="EMBL" id="WHZW01000024">
    <property type="protein sequence ID" value="NEG90384.1"/>
    <property type="molecule type" value="Genomic_DNA"/>
</dbReference>
<feature type="region of interest" description="Disordered" evidence="8">
    <location>
        <begin position="237"/>
        <end position="258"/>
    </location>
</feature>
<comment type="similarity">
    <text evidence="3 7">Belongs to the peptidase S26 family.</text>
</comment>
<feature type="domain" description="Peptidase S26" evidence="9">
    <location>
        <begin position="42"/>
        <end position="214"/>
    </location>
</feature>
<evidence type="ECO:0000256" key="3">
    <source>
        <dbReference type="ARBA" id="ARBA00009370"/>
    </source>
</evidence>
<comment type="subcellular location">
    <subcellularLocation>
        <location evidence="2">Cell membrane</location>
        <topology evidence="2">Single-pass type II membrane protein</topology>
    </subcellularLocation>
    <subcellularLocation>
        <location evidence="7">Membrane</location>
        <topology evidence="7">Single-pass type II membrane protein</topology>
    </subcellularLocation>
</comment>
<keyword evidence="7" id="KW-1133">Transmembrane helix</keyword>
<dbReference type="SUPFAM" id="SSF51306">
    <property type="entry name" value="LexA/Signal peptidase"/>
    <property type="match status" value="1"/>
</dbReference>
<sequence>MVADHGVDPSPLPGVDEQRSGVSGNGDGARGKDSRGSLRHDILVWCGIPILVVLLVRILLIGCYVIPSGSMLDTIRPGDKIATVKTMTHLVPLHRGDIIVFKDPADWLPAEDGNAFGDEYLIKRLIGMPGDVVACAGAGHPVTVNGVAIDESAYLRDGVDPSAFPFRVEVTEGHLFVMGDNRANSADSRYHQDDSEHGLVPVSDVVGVAIGRYWPFDRVGAMADHRDVFADVPDASTDTAAGASMNESADMSDTGKER</sequence>
<dbReference type="GO" id="GO:0005886">
    <property type="term" value="C:plasma membrane"/>
    <property type="evidence" value="ECO:0007669"/>
    <property type="project" value="UniProtKB-SubCell"/>
</dbReference>
<accession>A0A6N9Z7P9</accession>
<comment type="caution">
    <text evidence="10">The sequence shown here is derived from an EMBL/GenBank/DDBJ whole genome shotgun (WGS) entry which is preliminary data.</text>
</comment>
<protein>
    <recommendedName>
        <fullName evidence="4 7">Signal peptidase I</fullName>
        <ecNumber evidence="4 7">3.4.21.89</ecNumber>
    </recommendedName>
</protein>
<dbReference type="NCBIfam" id="TIGR02227">
    <property type="entry name" value="sigpep_I_bact"/>
    <property type="match status" value="1"/>
</dbReference>
<dbReference type="Proteomes" id="UP000469194">
    <property type="component" value="Unassembled WGS sequence"/>
</dbReference>
<gene>
    <name evidence="10" type="primary">lepB</name>
    <name evidence="10" type="ORF">GFD25_10400</name>
</gene>
<feature type="transmembrane region" description="Helical" evidence="7">
    <location>
        <begin position="42"/>
        <end position="66"/>
    </location>
</feature>
<evidence type="ECO:0000313" key="10">
    <source>
        <dbReference type="EMBL" id="NEG90384.1"/>
    </source>
</evidence>
<dbReference type="InterPro" id="IPR019758">
    <property type="entry name" value="Pept_S26A_signal_pept_1_CS"/>
</dbReference>
<evidence type="ECO:0000256" key="4">
    <source>
        <dbReference type="ARBA" id="ARBA00013208"/>
    </source>
</evidence>
<keyword evidence="7" id="KW-0472">Membrane</keyword>
<evidence type="ECO:0000256" key="2">
    <source>
        <dbReference type="ARBA" id="ARBA00004401"/>
    </source>
</evidence>
<feature type="active site" evidence="6">
    <location>
        <position position="123"/>
    </location>
</feature>
<dbReference type="InterPro" id="IPR000223">
    <property type="entry name" value="Pept_S26A_signal_pept_1"/>
</dbReference>
<keyword evidence="11" id="KW-1185">Reference proteome</keyword>
<dbReference type="InterPro" id="IPR019533">
    <property type="entry name" value="Peptidase_S26"/>
</dbReference>
<dbReference type="Gene3D" id="2.10.109.10">
    <property type="entry name" value="Umud Fragment, subunit A"/>
    <property type="match status" value="1"/>
</dbReference>
<name>A0A6N9Z7P9_9BIFI</name>
<feature type="active site" evidence="6">
    <location>
        <position position="70"/>
    </location>
</feature>
<keyword evidence="7" id="KW-0812">Transmembrane</keyword>
<comment type="catalytic activity">
    <reaction evidence="1 7">
        <text>Cleavage of hydrophobic, N-terminal signal or leader sequences from secreted and periplasmic proteins.</text>
        <dbReference type="EC" id="3.4.21.89"/>
    </reaction>
</comment>
<dbReference type="GO" id="GO:0004252">
    <property type="term" value="F:serine-type endopeptidase activity"/>
    <property type="evidence" value="ECO:0007669"/>
    <property type="project" value="InterPro"/>
</dbReference>
<organism evidence="10 11">
    <name type="scientific">Bifidobacterium aerophilum</name>
    <dbReference type="NCBI Taxonomy" id="1798155"/>
    <lineage>
        <taxon>Bacteria</taxon>
        <taxon>Bacillati</taxon>
        <taxon>Actinomycetota</taxon>
        <taxon>Actinomycetes</taxon>
        <taxon>Bifidobacteriales</taxon>
        <taxon>Bifidobacteriaceae</taxon>
        <taxon>Bifidobacterium</taxon>
    </lineage>
</organism>
<dbReference type="PANTHER" id="PTHR43390:SF1">
    <property type="entry name" value="CHLOROPLAST PROCESSING PEPTIDASE"/>
    <property type="match status" value="1"/>
</dbReference>
<dbReference type="EC" id="3.4.21.89" evidence="4 7"/>
<dbReference type="GO" id="GO:0006465">
    <property type="term" value="P:signal peptide processing"/>
    <property type="evidence" value="ECO:0007669"/>
    <property type="project" value="InterPro"/>
</dbReference>
<evidence type="ECO:0000313" key="11">
    <source>
        <dbReference type="Proteomes" id="UP000469194"/>
    </source>
</evidence>
<dbReference type="PRINTS" id="PR00727">
    <property type="entry name" value="LEADERPTASE"/>
</dbReference>